<proteinExistence type="inferred from homology"/>
<dbReference type="PANTHER" id="PTHR48045:SF26">
    <property type="entry name" value="UDP-GLYCOSYLTRANSFERASE 74E2-LIKE"/>
    <property type="match status" value="1"/>
</dbReference>
<dbReference type="AlphaFoldDB" id="A0AAQ3WE87"/>
<dbReference type="GO" id="GO:0008194">
    <property type="term" value="F:UDP-glycosyltransferase activity"/>
    <property type="evidence" value="ECO:0007669"/>
    <property type="project" value="InterPro"/>
</dbReference>
<evidence type="ECO:0000256" key="3">
    <source>
        <dbReference type="RuleBase" id="RU003718"/>
    </source>
</evidence>
<dbReference type="FunFam" id="3.40.50.2000:FF:000019">
    <property type="entry name" value="Glycosyltransferase"/>
    <property type="match status" value="1"/>
</dbReference>
<keyword evidence="3" id="KW-0328">Glycosyltransferase</keyword>
<keyword evidence="5" id="KW-1185">Reference proteome</keyword>
<keyword evidence="2 3" id="KW-0808">Transferase</keyword>
<gene>
    <name evidence="4" type="ORF">U9M48_008807</name>
</gene>
<reference evidence="4 5" key="1">
    <citation type="submission" date="2024-02" db="EMBL/GenBank/DDBJ databases">
        <title>High-quality chromosome-scale genome assembly of Pensacola bahiagrass (Paspalum notatum Flugge var. saurae).</title>
        <authorList>
            <person name="Vega J.M."/>
            <person name="Podio M."/>
            <person name="Orjuela J."/>
            <person name="Siena L.A."/>
            <person name="Pessino S.C."/>
            <person name="Combes M.C."/>
            <person name="Mariac C."/>
            <person name="Albertini E."/>
            <person name="Pupilli F."/>
            <person name="Ortiz J.P.A."/>
            <person name="Leblanc O."/>
        </authorList>
    </citation>
    <scope>NUCLEOTIDE SEQUENCE [LARGE SCALE GENOMIC DNA]</scope>
    <source>
        <strain evidence="4">R1</strain>
        <tissue evidence="4">Leaf</tissue>
    </source>
</reference>
<name>A0AAQ3WE87_PASNO</name>
<dbReference type="EMBL" id="CP144746">
    <property type="protein sequence ID" value="WVZ58541.1"/>
    <property type="molecule type" value="Genomic_DNA"/>
</dbReference>
<evidence type="ECO:0000256" key="2">
    <source>
        <dbReference type="ARBA" id="ARBA00022679"/>
    </source>
</evidence>
<dbReference type="InterPro" id="IPR035595">
    <property type="entry name" value="UDP_glycos_trans_CS"/>
</dbReference>
<evidence type="ECO:0000313" key="4">
    <source>
        <dbReference type="EMBL" id="WVZ58541.1"/>
    </source>
</evidence>
<dbReference type="InterPro" id="IPR002213">
    <property type="entry name" value="UDP_glucos_trans"/>
</dbReference>
<dbReference type="PANTHER" id="PTHR48045">
    <property type="entry name" value="UDP-GLYCOSYLTRANSFERASE 72B1"/>
    <property type="match status" value="1"/>
</dbReference>
<dbReference type="Proteomes" id="UP001341281">
    <property type="component" value="Chromosome 02"/>
</dbReference>
<sequence length="279" mass="31056">MTAECKAWLDKKPPHSVVYVAFGSIAAPSLHQLAEMAEGLYNSGKAFLWVLRGSETSKIPESFVGKVKERGLIVAWSPQLEVLAHHAIGCFVTHCGWNSTMEGLGIGVPMVAMPQWSDQPMNAKYIQDVWRVGVRARPDAEGVVRKDEVERCVREVMEGEKSNGLRKNAMSWREKAKRAMGEGGSSDRNIMEFLAKFGRAPSPVAPTARRPSAHRRHLPQSRAISHHPNYLPPHLHIATNHSPPYYDIHEPPPITPSTRRCTQRWHDKLPGQAAGSDNV</sequence>
<evidence type="ECO:0000313" key="5">
    <source>
        <dbReference type="Proteomes" id="UP001341281"/>
    </source>
</evidence>
<dbReference type="SUPFAM" id="SSF53756">
    <property type="entry name" value="UDP-Glycosyltransferase/glycogen phosphorylase"/>
    <property type="match status" value="1"/>
</dbReference>
<accession>A0AAQ3WE87</accession>
<dbReference type="Gene3D" id="3.40.50.2000">
    <property type="entry name" value="Glycogen Phosphorylase B"/>
    <property type="match status" value="2"/>
</dbReference>
<evidence type="ECO:0000256" key="1">
    <source>
        <dbReference type="ARBA" id="ARBA00009995"/>
    </source>
</evidence>
<evidence type="ECO:0008006" key="6">
    <source>
        <dbReference type="Google" id="ProtNLM"/>
    </source>
</evidence>
<dbReference type="PROSITE" id="PS00375">
    <property type="entry name" value="UDPGT"/>
    <property type="match status" value="1"/>
</dbReference>
<dbReference type="Pfam" id="PF00201">
    <property type="entry name" value="UDPGT"/>
    <property type="match status" value="1"/>
</dbReference>
<comment type="similarity">
    <text evidence="1 3">Belongs to the UDP-glycosyltransferase family.</text>
</comment>
<protein>
    <recommendedName>
        <fullName evidence="6">UDP-glycosyltransferases domain-containing protein</fullName>
    </recommendedName>
</protein>
<organism evidence="4 5">
    <name type="scientific">Paspalum notatum var. saurae</name>
    <dbReference type="NCBI Taxonomy" id="547442"/>
    <lineage>
        <taxon>Eukaryota</taxon>
        <taxon>Viridiplantae</taxon>
        <taxon>Streptophyta</taxon>
        <taxon>Embryophyta</taxon>
        <taxon>Tracheophyta</taxon>
        <taxon>Spermatophyta</taxon>
        <taxon>Magnoliopsida</taxon>
        <taxon>Liliopsida</taxon>
        <taxon>Poales</taxon>
        <taxon>Poaceae</taxon>
        <taxon>PACMAD clade</taxon>
        <taxon>Panicoideae</taxon>
        <taxon>Andropogonodae</taxon>
        <taxon>Paspaleae</taxon>
        <taxon>Paspalinae</taxon>
        <taxon>Paspalum</taxon>
    </lineage>
</organism>
<dbReference type="CDD" id="cd03784">
    <property type="entry name" value="GT1_Gtf-like"/>
    <property type="match status" value="1"/>
</dbReference>